<evidence type="ECO:0000256" key="1">
    <source>
        <dbReference type="ARBA" id="ARBA00005805"/>
    </source>
</evidence>
<feature type="region of interest" description="Disordered" evidence="6">
    <location>
        <begin position="718"/>
        <end position="760"/>
    </location>
</feature>
<evidence type="ECO:0000313" key="7">
    <source>
        <dbReference type="EMBL" id="KAL5112749.1"/>
    </source>
</evidence>
<dbReference type="Pfam" id="PF24161">
    <property type="entry name" value="CCDC39"/>
    <property type="match status" value="1"/>
</dbReference>
<evidence type="ECO:0000256" key="4">
    <source>
        <dbReference type="ARBA" id="ARBA00045182"/>
    </source>
</evidence>
<evidence type="ECO:0000256" key="3">
    <source>
        <dbReference type="ARBA" id="ARBA00023054"/>
    </source>
</evidence>
<name>A0ABR4QTH6_9CEST</name>
<comment type="function">
    <text evidence="4">Required for assembly of dynein regulatory complex (DRC) and inner dynein arm (IDA) complexes, which are responsible for ciliary beat regulation, thereby playing a central role in motility in cilia and flagella. Probably acts together with CCDC40 to form a molecular ruler that determines the 96 nanometer (nm) repeat length and arrangements of components in cilia and flagella. Not required for outer dynein arm complexes assembly.</text>
</comment>
<reference evidence="7 8" key="1">
    <citation type="journal article" date="2022" name="Front. Cell. Infect. Microbiol.">
        <title>The Genomes of Two Strains of Taenia crassiceps the Animal Model for the Study of Human Cysticercosis.</title>
        <authorList>
            <person name="Bobes R.J."/>
            <person name="Estrada K."/>
            <person name="Rios-Valencia D.G."/>
            <person name="Calderon-Gallegos A."/>
            <person name="de la Torre P."/>
            <person name="Carrero J.C."/>
            <person name="Sanchez-Flores A."/>
            <person name="Laclette J.P."/>
        </authorList>
    </citation>
    <scope>NUCLEOTIDE SEQUENCE [LARGE SCALE GENOMIC DNA]</scope>
    <source>
        <strain evidence="7">WFUcys</strain>
    </source>
</reference>
<proteinExistence type="inferred from homology"/>
<organism evidence="7 8">
    <name type="scientific">Taenia crassiceps</name>
    <dbReference type="NCBI Taxonomy" id="6207"/>
    <lineage>
        <taxon>Eukaryota</taxon>
        <taxon>Metazoa</taxon>
        <taxon>Spiralia</taxon>
        <taxon>Lophotrochozoa</taxon>
        <taxon>Platyhelminthes</taxon>
        <taxon>Cestoda</taxon>
        <taxon>Eucestoda</taxon>
        <taxon>Cyclophyllidea</taxon>
        <taxon>Taeniidae</taxon>
        <taxon>Taenia</taxon>
    </lineage>
</organism>
<dbReference type="EMBL" id="JAKROA010000001">
    <property type="protein sequence ID" value="KAL5112749.1"/>
    <property type="molecule type" value="Genomic_DNA"/>
</dbReference>
<evidence type="ECO:0000256" key="5">
    <source>
        <dbReference type="SAM" id="Coils"/>
    </source>
</evidence>
<feature type="compositionally biased region" description="Basic and acidic residues" evidence="6">
    <location>
        <begin position="749"/>
        <end position="760"/>
    </location>
</feature>
<dbReference type="Proteomes" id="UP001651158">
    <property type="component" value="Unassembled WGS sequence"/>
</dbReference>
<dbReference type="PANTHER" id="PTHR18962">
    <property type="entry name" value="COILED-COIL DOMAIN-CONTAINING PROTEIN 39"/>
    <property type="match status" value="1"/>
</dbReference>
<sequence>MKKRLDELLINRSVQKLQMEKFSREARNDVEERMNALNLWEKAVARTQNRGEELDALLWSVDALSRRVNAKTQERHEKECSLKNAVRDTLEQTARLEKFEKHLGVLRGKRSSLRTKMENTDSQLKMIKVIIKRSGITISSLRSNIRETKATISSLTEKLNATLAKIEGLRGKKEKICANKVSIDQLLIEAEHRLQEEERNAVTVEREIENLCRIRFNISQEQKSVNNERLRIENVIRNCNSELKKLNNQICIEEEKVTHQERTIYDQDLKILQIESRLSKLQDEISSEEIEDYQEGIQHLSTELERLSKVQRELSTELEVLQVDSKQTECAFKKLLIEKAAVDSRSESDAAYVEQAENSMKKCKNEYNKILVEKNMLQLKIRRIDESLRFYNEKIFTLEKDRLLMEKCIKERESGINIAMEMTATTLRLTTGENARLKKEINFRRLQTNKLISRYEIELLKAAQPAGGQLENQTFYVVKAMEEMEELKNHGDQLDAEINQSEKELEALQNTLSLMKESNRVCENNHLDAESDLVQKRDTHEQSCKELKSAAHRRKKQLVSIRIKVEELQLALDAAEQELAKTQLCGNELQTSTSKLKQSISILNQRILRATRCLTKSKRAALQHMQKVGDLSETEIRADIELQLKRDLNGKLVALTMSQLRSKKDQKGVEAHARAYFAAANIITDPWPSWAPSRDTIKLLSGAPPVGTSCPSAAAITSPTTARSAIPQRLNLSEASALPGEPSSRRGPKMSERSSRNSCG</sequence>
<evidence type="ECO:0000256" key="2">
    <source>
        <dbReference type="ARBA" id="ARBA00016725"/>
    </source>
</evidence>
<comment type="caution">
    <text evidence="7">The sequence shown here is derived from an EMBL/GenBank/DDBJ whole genome shotgun (WGS) entry which is preliminary data.</text>
</comment>
<feature type="coiled-coil region" evidence="5">
    <location>
        <begin position="477"/>
        <end position="525"/>
    </location>
</feature>
<evidence type="ECO:0000256" key="6">
    <source>
        <dbReference type="SAM" id="MobiDB-lite"/>
    </source>
</evidence>
<feature type="coiled-coil region" evidence="5">
    <location>
        <begin position="558"/>
        <end position="585"/>
    </location>
</feature>
<keyword evidence="3 5" id="KW-0175">Coiled coil</keyword>
<accession>A0ABR4QTH6</accession>
<keyword evidence="8" id="KW-1185">Reference proteome</keyword>
<evidence type="ECO:0000313" key="8">
    <source>
        <dbReference type="Proteomes" id="UP001651158"/>
    </source>
</evidence>
<comment type="similarity">
    <text evidence="1">Belongs to the CCDC39 family.</text>
</comment>
<gene>
    <name evidence="7" type="ORF">TcWFU_008526</name>
</gene>
<dbReference type="PANTHER" id="PTHR18962:SF0">
    <property type="entry name" value="COILED-COIL DOMAIN-CONTAINING PROTEIN 39"/>
    <property type="match status" value="1"/>
</dbReference>
<protein>
    <recommendedName>
        <fullName evidence="2">Coiled-coil domain-containing protein 39</fullName>
    </recommendedName>
</protein>
<dbReference type="InterPro" id="IPR033290">
    <property type="entry name" value="CCDC39"/>
</dbReference>
<feature type="coiled-coil region" evidence="5">
    <location>
        <begin position="138"/>
        <end position="324"/>
    </location>
</feature>